<accession>A0A1Y5PYU5</accession>
<dbReference type="EMBL" id="LT598653">
    <property type="protein sequence ID" value="SBV32677.1"/>
    <property type="molecule type" value="Genomic_DNA"/>
</dbReference>
<organism evidence="1">
    <name type="scientific">uncultured Sphingopyxis sp</name>
    <dbReference type="NCBI Taxonomy" id="310581"/>
    <lineage>
        <taxon>Bacteria</taxon>
        <taxon>Pseudomonadati</taxon>
        <taxon>Pseudomonadota</taxon>
        <taxon>Alphaproteobacteria</taxon>
        <taxon>Sphingomonadales</taxon>
        <taxon>Sphingomonadaceae</taxon>
        <taxon>Sphingopyxis</taxon>
        <taxon>environmental samples</taxon>
    </lineage>
</organism>
<evidence type="ECO:0000313" key="1">
    <source>
        <dbReference type="EMBL" id="SBV32677.1"/>
    </source>
</evidence>
<dbReference type="AlphaFoldDB" id="A0A1Y5PYU5"/>
<proteinExistence type="predicted"/>
<dbReference type="KEGG" id="sphu:SPPYR_1557"/>
<name>A0A1Y5PYU5_9SPHN</name>
<sequence length="62" mass="6339">MHSSATPPGMTMTEAAALSGEAVELQVLAVEGRDGGFAPGADAEHLITSSFPRKQEPRACVG</sequence>
<protein>
    <submittedName>
        <fullName evidence="1">Uncharacterized protein</fullName>
    </submittedName>
</protein>
<reference evidence="1" key="1">
    <citation type="submission" date="2016-03" db="EMBL/GenBank/DDBJ databases">
        <authorList>
            <person name="Ploux O."/>
        </authorList>
    </citation>
    <scope>NUCLEOTIDE SEQUENCE</scope>
    <source>
        <strain evidence="1">UC10</strain>
    </source>
</reference>
<gene>
    <name evidence="1" type="ORF">SPPYR_1557</name>
</gene>